<dbReference type="GO" id="GO:0016301">
    <property type="term" value="F:kinase activity"/>
    <property type="evidence" value="ECO:0007669"/>
    <property type="project" value="UniProtKB-KW"/>
</dbReference>
<dbReference type="InterPro" id="IPR002173">
    <property type="entry name" value="Carboh/pur_kinase_PfkB_CS"/>
</dbReference>
<evidence type="ECO:0000313" key="9">
    <source>
        <dbReference type="Proteomes" id="UP000303027"/>
    </source>
</evidence>
<dbReference type="PANTHER" id="PTHR10584">
    <property type="entry name" value="SUGAR KINASE"/>
    <property type="match status" value="1"/>
</dbReference>
<dbReference type="PROSITE" id="PS00584">
    <property type="entry name" value="PFKB_KINASES_2"/>
    <property type="match status" value="1"/>
</dbReference>
<comment type="caution">
    <text evidence="7">The sequence shown here is derived from an EMBL/GenBank/DDBJ whole genome shotgun (WGS) entry which is preliminary data.</text>
</comment>
<dbReference type="PRINTS" id="PR00990">
    <property type="entry name" value="RIBOKINASE"/>
</dbReference>
<evidence type="ECO:0000256" key="3">
    <source>
        <dbReference type="ARBA" id="ARBA00022777"/>
    </source>
</evidence>
<dbReference type="GO" id="GO:0006796">
    <property type="term" value="P:phosphate-containing compound metabolic process"/>
    <property type="evidence" value="ECO:0007669"/>
    <property type="project" value="UniProtKB-ARBA"/>
</dbReference>
<dbReference type="CDD" id="cd01166">
    <property type="entry name" value="KdgK"/>
    <property type="match status" value="1"/>
</dbReference>
<dbReference type="SUPFAM" id="SSF53613">
    <property type="entry name" value="Ribokinase-like"/>
    <property type="match status" value="1"/>
</dbReference>
<dbReference type="EMBL" id="BFXY01000138">
    <property type="protein sequence ID" value="GDH57940.1"/>
    <property type="molecule type" value="Genomic_DNA"/>
</dbReference>
<accession>A0A0B0W3N7</accession>
<name>A0A0B0W3N7_ECOLX</name>
<keyword evidence="3 4" id="KW-0418">Kinase</keyword>
<dbReference type="PANTHER" id="PTHR10584:SF166">
    <property type="entry name" value="RIBOKINASE"/>
    <property type="match status" value="1"/>
</dbReference>
<protein>
    <submittedName>
        <fullName evidence="7">Sugar kinase</fullName>
    </submittedName>
</protein>
<dbReference type="AlphaFoldDB" id="A0A0B0W3N7"/>
<dbReference type="EMBL" id="LGZN01000030">
    <property type="protein sequence ID" value="KNF68555.1"/>
    <property type="molecule type" value="Genomic_DNA"/>
</dbReference>
<sequence>MDNLDVICIGAAIVDIPLQPVSKNIFDVDSYPLERIAMTTGGDAINEATIISRLGHRTALMSRIGKDAAGQFILDHCRKENIDIQSLKQDVNIDTSINVGLVMEDGERTFVTNRNGSLWKLNIDDVDFARFSQAKLLSLASIFNSPLLDGKALTEIFTQAKARQMIICADMIKPRLNETLDDICEALSYVDYLFPNYAEAKLLTGKETLDEIADCFLACGVKTVVIKTGKDGSFIKRGDMTMKVPAVAGITAIDTIGAGDNFASGFIAALLEGKNLRECARFANATAAISVLSVGATTGVKNRKLVEQLLEEYEG</sequence>
<dbReference type="Proteomes" id="UP000037564">
    <property type="component" value="Unassembled WGS sequence"/>
</dbReference>
<dbReference type="RefSeq" id="WP_040090937.1">
    <property type="nucleotide sequence ID" value="NZ_BFXY01000138.1"/>
</dbReference>
<reference evidence="6 9" key="2">
    <citation type="submission" date="2018-04" db="EMBL/GenBank/DDBJ databases">
        <title>Large scale genomics of bovine and human commensal E. coli to reveal the emerging process of EHEC.</title>
        <authorList>
            <person name="Arimizu Y."/>
            <person name="Ogura Y."/>
        </authorList>
    </citation>
    <scope>NUCLEOTIDE SEQUENCE [LARGE SCALE GENOMIC DNA]</scope>
    <source>
        <strain evidence="6 9">KK-P061</strain>
    </source>
</reference>
<organism evidence="7 8">
    <name type="scientific">Escherichia coli</name>
    <dbReference type="NCBI Taxonomy" id="562"/>
    <lineage>
        <taxon>Bacteria</taxon>
        <taxon>Pseudomonadati</taxon>
        <taxon>Pseudomonadota</taxon>
        <taxon>Gammaproteobacteria</taxon>
        <taxon>Enterobacterales</taxon>
        <taxon>Enterobacteriaceae</taxon>
        <taxon>Escherichia</taxon>
    </lineage>
</organism>
<keyword evidence="2 4" id="KW-0808">Transferase</keyword>
<comment type="similarity">
    <text evidence="1 4">Belongs to the carbohydrate kinase PfkB family.</text>
</comment>
<reference evidence="7 8" key="1">
    <citation type="submission" date="2015-07" db="EMBL/GenBank/DDBJ databases">
        <title>Genome sequences of 64 non-O157:H7 Shiga toxin-producing Escherichia coli strains.</title>
        <authorList>
            <person name="Gonzalez-Escalona N."/>
            <person name="Toro M."/>
            <person name="Timme R."/>
            <person name="Payne J."/>
        </authorList>
    </citation>
    <scope>NUCLEOTIDE SEQUENCE [LARGE SCALE GENOMIC DNA]</scope>
    <source>
        <strain evidence="7 8">CFSAN026843</strain>
    </source>
</reference>
<dbReference type="Gene3D" id="3.40.1190.20">
    <property type="match status" value="1"/>
</dbReference>
<evidence type="ECO:0000313" key="6">
    <source>
        <dbReference type="EMBL" id="GDH57940.1"/>
    </source>
</evidence>
<dbReference type="PATRIC" id="fig|562.7396.peg.2617"/>
<dbReference type="Pfam" id="PF00294">
    <property type="entry name" value="PfkB"/>
    <property type="match status" value="1"/>
</dbReference>
<dbReference type="Proteomes" id="UP000303027">
    <property type="component" value="Unassembled WGS sequence"/>
</dbReference>
<evidence type="ECO:0000313" key="8">
    <source>
        <dbReference type="Proteomes" id="UP000037564"/>
    </source>
</evidence>
<dbReference type="PROSITE" id="PS00583">
    <property type="entry name" value="PFKB_KINASES_1"/>
    <property type="match status" value="1"/>
</dbReference>
<evidence type="ECO:0000256" key="4">
    <source>
        <dbReference type="RuleBase" id="RU003704"/>
    </source>
</evidence>
<gene>
    <name evidence="6" type="primary">ydjH</name>
    <name evidence="6" type="ORF">BvCmsKKP061_04307</name>
    <name evidence="7" type="ORF">WR15_13550</name>
</gene>
<proteinExistence type="inferred from homology"/>
<dbReference type="InterPro" id="IPR029056">
    <property type="entry name" value="Ribokinase-like"/>
</dbReference>
<evidence type="ECO:0000256" key="1">
    <source>
        <dbReference type="ARBA" id="ARBA00010688"/>
    </source>
</evidence>
<dbReference type="InterPro" id="IPR002139">
    <property type="entry name" value="Ribo/fructo_kinase"/>
</dbReference>
<evidence type="ECO:0000259" key="5">
    <source>
        <dbReference type="Pfam" id="PF00294"/>
    </source>
</evidence>
<dbReference type="InterPro" id="IPR011611">
    <property type="entry name" value="PfkB_dom"/>
</dbReference>
<evidence type="ECO:0000313" key="7">
    <source>
        <dbReference type="EMBL" id="KNF68555.1"/>
    </source>
</evidence>
<dbReference type="GO" id="GO:0005829">
    <property type="term" value="C:cytosol"/>
    <property type="evidence" value="ECO:0007669"/>
    <property type="project" value="TreeGrafter"/>
</dbReference>
<evidence type="ECO:0000256" key="2">
    <source>
        <dbReference type="ARBA" id="ARBA00022679"/>
    </source>
</evidence>
<feature type="domain" description="Carbohydrate kinase PfkB" evidence="5">
    <location>
        <begin position="5"/>
        <end position="300"/>
    </location>
</feature>